<dbReference type="SUPFAM" id="SSF56176">
    <property type="entry name" value="FAD-binding/transporter-associated domain-like"/>
    <property type="match status" value="1"/>
</dbReference>
<dbReference type="InterPro" id="IPR006094">
    <property type="entry name" value="Oxid_FAD_bind_N"/>
</dbReference>
<dbReference type="EMBL" id="PDNB01000019">
    <property type="protein sequence ID" value="PGH16189.1"/>
    <property type="molecule type" value="Genomic_DNA"/>
</dbReference>
<evidence type="ECO:0000256" key="3">
    <source>
        <dbReference type="ARBA" id="ARBA00022827"/>
    </source>
</evidence>
<dbReference type="GO" id="GO:0016491">
    <property type="term" value="F:oxidoreductase activity"/>
    <property type="evidence" value="ECO:0007669"/>
    <property type="project" value="UniProtKB-KW"/>
</dbReference>
<reference evidence="6 7" key="1">
    <citation type="submission" date="2017-10" db="EMBL/GenBank/DDBJ databases">
        <title>Comparative genomics in systemic dimorphic fungi from Ajellomycetaceae.</title>
        <authorList>
            <person name="Munoz J.F."/>
            <person name="Mcewen J.G."/>
            <person name="Clay O.K."/>
            <person name="Cuomo C.A."/>
        </authorList>
    </citation>
    <scope>NUCLEOTIDE SEQUENCE [LARGE SCALE GENOMIC DNA]</scope>
    <source>
        <strain evidence="6 7">UAMH5409</strain>
    </source>
</reference>
<dbReference type="PANTHER" id="PTHR42973:SF52">
    <property type="entry name" value="FAD BINDING DOMAIN PROTEIN (AFU_ORTHOLOGUE AFUA_2G00730)"/>
    <property type="match status" value="1"/>
</dbReference>
<evidence type="ECO:0000259" key="5">
    <source>
        <dbReference type="PROSITE" id="PS51387"/>
    </source>
</evidence>
<dbReference type="InterPro" id="IPR050416">
    <property type="entry name" value="FAD-linked_Oxidoreductase"/>
</dbReference>
<dbReference type="InterPro" id="IPR012951">
    <property type="entry name" value="BBE"/>
</dbReference>
<gene>
    <name evidence="6" type="ORF">AJ79_01956</name>
</gene>
<dbReference type="PANTHER" id="PTHR42973">
    <property type="entry name" value="BINDING OXIDOREDUCTASE, PUTATIVE (AFU_ORTHOLOGUE AFUA_1G17690)-RELATED"/>
    <property type="match status" value="1"/>
</dbReference>
<comment type="similarity">
    <text evidence="1">Belongs to the oxygen-dependent FAD-linked oxidoreductase family.</text>
</comment>
<dbReference type="Gene3D" id="3.30.465.10">
    <property type="match status" value="1"/>
</dbReference>
<dbReference type="Gene3D" id="3.30.43.10">
    <property type="entry name" value="Uridine Diphospho-n-acetylenolpyruvylglucosamine Reductase, domain 2"/>
    <property type="match status" value="1"/>
</dbReference>
<dbReference type="OrthoDB" id="415825at2759"/>
<dbReference type="InterPro" id="IPR016167">
    <property type="entry name" value="FAD-bd_PCMH_sub1"/>
</dbReference>
<keyword evidence="4" id="KW-0560">Oxidoreductase</keyword>
<evidence type="ECO:0000256" key="4">
    <source>
        <dbReference type="ARBA" id="ARBA00023002"/>
    </source>
</evidence>
<evidence type="ECO:0000256" key="2">
    <source>
        <dbReference type="ARBA" id="ARBA00022630"/>
    </source>
</evidence>
<name>A0A2B7Y4Y0_9EURO</name>
<keyword evidence="7" id="KW-1185">Reference proteome</keyword>
<dbReference type="InterPro" id="IPR036318">
    <property type="entry name" value="FAD-bd_PCMH-like_sf"/>
</dbReference>
<dbReference type="PROSITE" id="PS51387">
    <property type="entry name" value="FAD_PCMH"/>
    <property type="match status" value="1"/>
</dbReference>
<dbReference type="InterPro" id="IPR016166">
    <property type="entry name" value="FAD-bd_PCMH"/>
</dbReference>
<keyword evidence="3" id="KW-0274">FAD</keyword>
<dbReference type="GO" id="GO:0071949">
    <property type="term" value="F:FAD binding"/>
    <property type="evidence" value="ECO:0007669"/>
    <property type="project" value="InterPro"/>
</dbReference>
<proteinExistence type="inferred from homology"/>
<dbReference type="Pfam" id="PF01565">
    <property type="entry name" value="FAD_binding_4"/>
    <property type="match status" value="1"/>
</dbReference>
<dbReference type="Gene3D" id="3.40.462.20">
    <property type="match status" value="1"/>
</dbReference>
<evidence type="ECO:0000313" key="6">
    <source>
        <dbReference type="EMBL" id="PGH16189.1"/>
    </source>
</evidence>
<protein>
    <recommendedName>
        <fullName evidence="5">FAD-binding PCMH-type domain-containing protein</fullName>
    </recommendedName>
</protein>
<dbReference type="Proteomes" id="UP000223968">
    <property type="component" value="Unassembled WGS sequence"/>
</dbReference>
<dbReference type="AlphaFoldDB" id="A0A2B7Y4Y0"/>
<organism evidence="6 7">
    <name type="scientific">Helicocarpus griseus UAMH5409</name>
    <dbReference type="NCBI Taxonomy" id="1447875"/>
    <lineage>
        <taxon>Eukaryota</taxon>
        <taxon>Fungi</taxon>
        <taxon>Dikarya</taxon>
        <taxon>Ascomycota</taxon>
        <taxon>Pezizomycotina</taxon>
        <taxon>Eurotiomycetes</taxon>
        <taxon>Eurotiomycetidae</taxon>
        <taxon>Onygenales</taxon>
        <taxon>Ajellomycetaceae</taxon>
        <taxon>Helicocarpus</taxon>
    </lineage>
</organism>
<keyword evidence="2" id="KW-0285">Flavoprotein</keyword>
<comment type="caution">
    <text evidence="6">The sequence shown here is derived from an EMBL/GenBank/DDBJ whole genome shotgun (WGS) entry which is preliminary data.</text>
</comment>
<evidence type="ECO:0000313" key="7">
    <source>
        <dbReference type="Proteomes" id="UP000223968"/>
    </source>
</evidence>
<dbReference type="STRING" id="1447875.A0A2B7Y4Y0"/>
<dbReference type="Pfam" id="PF08031">
    <property type="entry name" value="BBE"/>
    <property type="match status" value="1"/>
</dbReference>
<accession>A0A2B7Y4Y0</accession>
<dbReference type="InterPro" id="IPR016169">
    <property type="entry name" value="FAD-bd_PCMH_sub2"/>
</dbReference>
<feature type="domain" description="FAD-binding PCMH-type" evidence="5">
    <location>
        <begin position="45"/>
        <end position="215"/>
    </location>
</feature>
<evidence type="ECO:0000256" key="1">
    <source>
        <dbReference type="ARBA" id="ARBA00005466"/>
    </source>
</evidence>
<sequence>MSSITRAPLTAELLSTLESRLVDTRVITKSSPDYQESIARWSDAAVKQAGAVLLPSTPEDISTILKFVQEHNIDFAVKGGGHSVSGASSSEDGIVIDLDRMRAVTVDTEKRIITAQGGAYWADVDTAAAKHGLATVGGTANHTGIGGLTLGGGFGWLSGRYGMVVDNLLSATLVLANGQIVTTSFTENPDLFWAVRGAGHNFGVAVKFQYRCYEQKNDIFSGLISFTPDKLESVVETLNTIFLEPQMDAAAICVLSRPPGAPVPMVSVLPFYNGPEEVARSHFKALFDLKPVVDQTAMFPYVKMNGLTNPMTTHGNRKTLKGTVFAKPLRPSFARSVLNGFTAKLQTDPDLAGSAIILEFYDMRKVDEVSNTSTAVANRSSKILNGVIVLRWKESSNDAKYREYGRQLLATFKDELSTRLAERNLTAEGVSQYMNYAEPGDATVSEIFGQNIVRLQQLKAQYDPNCIFDKYHAIKPISS</sequence>